<evidence type="ECO:0000313" key="2">
    <source>
        <dbReference type="Proteomes" id="UP000813384"/>
    </source>
</evidence>
<reference evidence="1" key="2">
    <citation type="submission" date="2021-11" db="EMBL/GenBank/DDBJ databases">
        <authorList>
            <person name="Gilroy R."/>
        </authorList>
    </citation>
    <scope>NUCLEOTIDE SEQUENCE</scope>
    <source>
        <strain evidence="1">150</strain>
    </source>
</reference>
<dbReference type="EMBL" id="JAJJVO010000067">
    <property type="protein sequence ID" value="MCC9273510.1"/>
    <property type="molecule type" value="Genomic_DNA"/>
</dbReference>
<name>A0A9E4DS69_9ENTE</name>
<gene>
    <name evidence="1" type="ORF">K8V42_04380</name>
</gene>
<reference evidence="1" key="1">
    <citation type="journal article" date="2021" name="PeerJ">
        <title>Extensive microbial diversity within the chicken gut microbiome revealed by metagenomics and culture.</title>
        <authorList>
            <person name="Gilroy R."/>
            <person name="Ravi A."/>
            <person name="Getino M."/>
            <person name="Pursley I."/>
            <person name="Horton D.L."/>
            <person name="Alikhan N.F."/>
            <person name="Baker D."/>
            <person name="Gharbi K."/>
            <person name="Hall N."/>
            <person name="Watson M."/>
            <person name="Adriaenssens E.M."/>
            <person name="Foster-Nyarko E."/>
            <person name="Jarju S."/>
            <person name="Secka A."/>
            <person name="Antonio M."/>
            <person name="Oren A."/>
            <person name="Chaudhuri R.R."/>
            <person name="La Ragione R."/>
            <person name="Hildebrand F."/>
            <person name="Pallen M.J."/>
        </authorList>
    </citation>
    <scope>NUCLEOTIDE SEQUENCE</scope>
    <source>
        <strain evidence="1">150</strain>
    </source>
</reference>
<dbReference type="Proteomes" id="UP000813384">
    <property type="component" value="Unassembled WGS sequence"/>
</dbReference>
<sequence>MISGQPTTMETSNRNIVTDDWLPSRGIIFEESYMIDYRTSKEEAYRLIQQASAIFLCGGSPVNKWIG</sequence>
<comment type="caution">
    <text evidence="1">The sequence shown here is derived from an EMBL/GenBank/DDBJ whole genome shotgun (WGS) entry which is preliminary data.</text>
</comment>
<dbReference type="AlphaFoldDB" id="A0A9E4DS69"/>
<accession>A0A9E4DS69</accession>
<proteinExistence type="predicted"/>
<evidence type="ECO:0000313" key="1">
    <source>
        <dbReference type="EMBL" id="MCC9273510.1"/>
    </source>
</evidence>
<protein>
    <submittedName>
        <fullName evidence="1">Uncharacterized protein</fullName>
    </submittedName>
</protein>
<organism evidence="1 2">
    <name type="scientific">Enterococcus aquimarinus</name>
    <dbReference type="NCBI Taxonomy" id="328396"/>
    <lineage>
        <taxon>Bacteria</taxon>
        <taxon>Bacillati</taxon>
        <taxon>Bacillota</taxon>
        <taxon>Bacilli</taxon>
        <taxon>Lactobacillales</taxon>
        <taxon>Enterococcaceae</taxon>
        <taxon>Enterococcus</taxon>
    </lineage>
</organism>